<reference evidence="1" key="1">
    <citation type="submission" date="2019-08" db="EMBL/GenBank/DDBJ databases">
        <authorList>
            <person name="Kucharzyk K."/>
            <person name="Murdoch R.W."/>
            <person name="Higgins S."/>
            <person name="Loffler F."/>
        </authorList>
    </citation>
    <scope>NUCLEOTIDE SEQUENCE</scope>
</reference>
<gene>
    <name evidence="1" type="ORF">SDC9_121993</name>
</gene>
<evidence type="ECO:0000313" key="1">
    <source>
        <dbReference type="EMBL" id="MPM75002.1"/>
    </source>
</evidence>
<organism evidence="1">
    <name type="scientific">bioreactor metagenome</name>
    <dbReference type="NCBI Taxonomy" id="1076179"/>
    <lineage>
        <taxon>unclassified sequences</taxon>
        <taxon>metagenomes</taxon>
        <taxon>ecological metagenomes</taxon>
    </lineage>
</organism>
<comment type="caution">
    <text evidence="1">The sequence shown here is derived from an EMBL/GenBank/DDBJ whole genome shotgun (WGS) entry which is preliminary data.</text>
</comment>
<accession>A0A645CDP7</accession>
<name>A0A645CDP7_9ZZZZ</name>
<protein>
    <submittedName>
        <fullName evidence="1">Uncharacterized protein</fullName>
    </submittedName>
</protein>
<dbReference type="EMBL" id="VSSQ01026337">
    <property type="protein sequence ID" value="MPM75002.1"/>
    <property type="molecule type" value="Genomic_DNA"/>
</dbReference>
<sequence>MSKYNPQKQVFEDKYGAIPAYIYMLAGQDSVLLNEANPLTCFSNIKMRKKFYKVRIYFNSRYVFDNAEAMPYIQLKSTDESYYKYVKQYYLYEMAGEINLGKGTQKYPLYSNVMNGLGVISGYSITRKELIVSH</sequence>
<dbReference type="AlphaFoldDB" id="A0A645CDP7"/>
<proteinExistence type="predicted"/>